<reference evidence="3 4" key="2">
    <citation type="submission" date="2020-02" db="EMBL/GenBank/DDBJ databases">
        <authorList>
            <person name="Sun Q."/>
            <person name="Inoue M."/>
        </authorList>
    </citation>
    <scope>NUCLEOTIDE SEQUENCE [LARGE SCALE GENOMIC DNA]</scope>
    <source>
        <strain evidence="3 4">KCTC 22478</strain>
    </source>
</reference>
<feature type="signal peptide" evidence="1">
    <location>
        <begin position="1"/>
        <end position="21"/>
    </location>
</feature>
<reference evidence="2" key="1">
    <citation type="submission" date="2020-01" db="EMBL/GenBank/DDBJ databases">
        <authorList>
            <person name="Rat A."/>
        </authorList>
    </citation>
    <scope>NUCLEOTIDE SEQUENCE</scope>
    <source>
        <strain evidence="2">LMG 31161</strain>
    </source>
</reference>
<protein>
    <submittedName>
        <fullName evidence="2">Heme-binding protein</fullName>
    </submittedName>
</protein>
<dbReference type="EMBL" id="JAAVUP010000008">
    <property type="protein sequence ID" value="NKE19204.1"/>
    <property type="molecule type" value="Genomic_DNA"/>
</dbReference>
<evidence type="ECO:0000313" key="3">
    <source>
        <dbReference type="EMBL" id="NKE19204.1"/>
    </source>
</evidence>
<keyword evidence="4" id="KW-1185">Reference proteome</keyword>
<accession>A0A9X9WKZ5</accession>
<dbReference type="Proteomes" id="UP000746741">
    <property type="component" value="Unassembled WGS sequence"/>
</dbReference>
<keyword evidence="1" id="KW-0732">Signal</keyword>
<dbReference type="EMBL" id="JAAEDK010000042">
    <property type="protein sequence ID" value="MBR0661005.1"/>
    <property type="molecule type" value="Genomic_DNA"/>
</dbReference>
<evidence type="ECO:0000313" key="4">
    <source>
        <dbReference type="Proteomes" id="UP000746741"/>
    </source>
</evidence>
<dbReference type="InterPro" id="IPR052517">
    <property type="entry name" value="GlcG_carb_metab_protein"/>
</dbReference>
<dbReference type="RefSeq" id="WP_168043112.1">
    <property type="nucleotide sequence ID" value="NZ_JAAEDK010000042.1"/>
</dbReference>
<reference evidence="2" key="3">
    <citation type="journal article" date="2021" name="Syst. Appl. Microbiol.">
        <title>Roseomonas hellenica sp. nov., isolated from roots of wild-growing Alkanna tinctoria.</title>
        <authorList>
            <person name="Rat A."/>
            <person name="Naranjo H.D."/>
            <person name="Lebbe L."/>
            <person name="Cnockaert M."/>
            <person name="Krigas N."/>
            <person name="Grigoriadou K."/>
            <person name="Maloupa E."/>
            <person name="Willems A."/>
        </authorList>
    </citation>
    <scope>NUCLEOTIDE SEQUENCE</scope>
    <source>
        <strain evidence="2">LMG 31161</strain>
    </source>
</reference>
<feature type="chain" id="PRO_5040903225" evidence="1">
    <location>
        <begin position="22"/>
        <end position="162"/>
    </location>
</feature>
<dbReference type="SUPFAM" id="SSF143744">
    <property type="entry name" value="GlcG-like"/>
    <property type="match status" value="1"/>
</dbReference>
<evidence type="ECO:0000256" key="1">
    <source>
        <dbReference type="SAM" id="SignalP"/>
    </source>
</evidence>
<gene>
    <name evidence="3" type="ORF">GWK15_19775</name>
    <name evidence="2" type="ORF">GXW75_17245</name>
</gene>
<evidence type="ECO:0000313" key="2">
    <source>
        <dbReference type="EMBL" id="MBR0661005.1"/>
    </source>
</evidence>
<sequence>MTARITIAAAALLFGAGAAQAQVLQERNISLAAAVAIAQVAVEACAARNFNVTATVVDRAGLVRATLRGDRAGPHTVESSVRKAFTAASLRGPTSALQQATIDNPGARNLVHLPGVLPLGGGVPVRAGDEVIGGVGVGGAPSGQIDEECANAGIEAARDRLR</sequence>
<dbReference type="InterPro" id="IPR005624">
    <property type="entry name" value="PduO/GlcC-like"/>
</dbReference>
<dbReference type="PANTHER" id="PTHR34309">
    <property type="entry name" value="SLR1406 PROTEIN"/>
    <property type="match status" value="1"/>
</dbReference>
<organism evidence="2 5">
    <name type="scientific">Neoroseomonas oryzicola</name>
    <dbReference type="NCBI Taxonomy" id="535904"/>
    <lineage>
        <taxon>Bacteria</taxon>
        <taxon>Pseudomonadati</taxon>
        <taxon>Pseudomonadota</taxon>
        <taxon>Alphaproteobacteria</taxon>
        <taxon>Acetobacterales</taxon>
        <taxon>Acetobacteraceae</taxon>
        <taxon>Neoroseomonas</taxon>
    </lineage>
</organism>
<name>A0A9X9WKZ5_9PROT</name>
<proteinExistence type="predicted"/>
<comment type="caution">
    <text evidence="2">The sequence shown here is derived from an EMBL/GenBank/DDBJ whole genome shotgun (WGS) entry which is preliminary data.</text>
</comment>
<dbReference type="PANTHER" id="PTHR34309:SF10">
    <property type="entry name" value="SLR1406 PROTEIN"/>
    <property type="match status" value="1"/>
</dbReference>
<dbReference type="AlphaFoldDB" id="A0A9X9WKZ5"/>
<dbReference type="Pfam" id="PF03928">
    <property type="entry name" value="HbpS-like"/>
    <property type="match status" value="1"/>
</dbReference>
<dbReference type="Gene3D" id="3.30.450.150">
    <property type="entry name" value="Haem-degrading domain"/>
    <property type="match status" value="1"/>
</dbReference>
<dbReference type="InterPro" id="IPR038084">
    <property type="entry name" value="PduO/GlcC-like_sf"/>
</dbReference>
<dbReference type="Proteomes" id="UP001138708">
    <property type="component" value="Unassembled WGS sequence"/>
</dbReference>
<evidence type="ECO:0000313" key="5">
    <source>
        <dbReference type="Proteomes" id="UP001138708"/>
    </source>
</evidence>